<dbReference type="Proteomes" id="UP000036313">
    <property type="component" value="Unassembled WGS sequence"/>
</dbReference>
<dbReference type="PATRIC" id="fig|1807.14.peg.5084"/>
<proteinExistence type="predicted"/>
<sequence>MRAELDRLLRANEKWDGRVGVLQVTDAVEGVVRVRTLVSASNAAQLFDLRCDVREGMVAWLQRTNPGALPCRRIEHQTSTDRVGTYDGGYPDAPQADSGLFSGSADADRRGRAFEKTG</sequence>
<organism evidence="2 3">
    <name type="scientific">Mycolicibacterium obuense</name>
    <dbReference type="NCBI Taxonomy" id="1807"/>
    <lineage>
        <taxon>Bacteria</taxon>
        <taxon>Bacillati</taxon>
        <taxon>Actinomycetota</taxon>
        <taxon>Actinomycetes</taxon>
        <taxon>Mycobacteriales</taxon>
        <taxon>Mycobacteriaceae</taxon>
        <taxon>Mycolicibacterium</taxon>
    </lineage>
</organism>
<dbReference type="EMBL" id="JYNU01000057">
    <property type="protein sequence ID" value="KMO69620.1"/>
    <property type="molecule type" value="Genomic_DNA"/>
</dbReference>
<feature type="compositionally biased region" description="Basic and acidic residues" evidence="1">
    <location>
        <begin position="106"/>
        <end position="118"/>
    </location>
</feature>
<name>A0A0J6VF32_9MYCO</name>
<protein>
    <submittedName>
        <fullName evidence="2">Uncharacterized protein</fullName>
    </submittedName>
</protein>
<dbReference type="AlphaFoldDB" id="A0A0J6VF32"/>
<gene>
    <name evidence="2" type="ORF">MOBUDSM44075_05046</name>
</gene>
<reference evidence="2 3" key="1">
    <citation type="journal article" date="2015" name="Genome Biol. Evol.">
        <title>Characterization of Three Mycobacterium spp. with Potential Use in Bioremediation by Genome Sequencing and Comparative Genomics.</title>
        <authorList>
            <person name="Das S."/>
            <person name="Pettersson B.M."/>
            <person name="Behra P.R."/>
            <person name="Ramesh M."/>
            <person name="Dasgupta S."/>
            <person name="Bhattacharya A."/>
            <person name="Kirsebom L.A."/>
        </authorList>
    </citation>
    <scope>NUCLEOTIDE SEQUENCE [LARGE SCALE GENOMIC DNA]</scope>
    <source>
        <strain evidence="2 3">DSM 44075</strain>
    </source>
</reference>
<accession>A0A0J6VF32</accession>
<evidence type="ECO:0000256" key="1">
    <source>
        <dbReference type="SAM" id="MobiDB-lite"/>
    </source>
</evidence>
<comment type="caution">
    <text evidence="2">The sequence shown here is derived from an EMBL/GenBank/DDBJ whole genome shotgun (WGS) entry which is preliminary data.</text>
</comment>
<evidence type="ECO:0000313" key="2">
    <source>
        <dbReference type="EMBL" id="KMO69620.1"/>
    </source>
</evidence>
<evidence type="ECO:0000313" key="3">
    <source>
        <dbReference type="Proteomes" id="UP000036313"/>
    </source>
</evidence>
<feature type="region of interest" description="Disordered" evidence="1">
    <location>
        <begin position="79"/>
        <end position="118"/>
    </location>
</feature>